<evidence type="ECO:0000313" key="7">
    <source>
        <dbReference type="EMBL" id="EGG03076.1"/>
    </source>
</evidence>
<dbReference type="HOGENOM" id="CLU_2306716_0_0_1"/>
<dbReference type="Pfam" id="PF04568">
    <property type="entry name" value="IATP"/>
    <property type="match status" value="1"/>
</dbReference>
<feature type="coiled-coil region" evidence="5">
    <location>
        <begin position="55"/>
        <end position="82"/>
    </location>
</feature>
<name>F4RWR8_MELLP</name>
<feature type="region of interest" description="Disordered" evidence="6">
    <location>
        <begin position="32"/>
        <end position="51"/>
    </location>
</feature>
<evidence type="ECO:0000256" key="4">
    <source>
        <dbReference type="RuleBase" id="RU368087"/>
    </source>
</evidence>
<feature type="compositionally biased region" description="Basic and acidic residues" evidence="6">
    <location>
        <begin position="42"/>
        <end position="51"/>
    </location>
</feature>
<dbReference type="Gene3D" id="1.20.5.500">
    <property type="entry name" value="Single helix bin"/>
    <property type="match status" value="1"/>
</dbReference>
<dbReference type="InterPro" id="IPR007648">
    <property type="entry name" value="ATPase_inhibitor_mt"/>
</dbReference>
<dbReference type="Proteomes" id="UP000001072">
    <property type="component" value="Unassembled WGS sequence"/>
</dbReference>
<accession>F4RWR8</accession>
<evidence type="ECO:0000256" key="5">
    <source>
        <dbReference type="SAM" id="Coils"/>
    </source>
</evidence>
<evidence type="ECO:0000256" key="1">
    <source>
        <dbReference type="ARBA" id="ARBA00004173"/>
    </source>
</evidence>
<sequence length="100" mass="11625">MLSISTRRLLPIHSSITKTTLPFSIIRTYSDHPGATANSKDFAQKERSEETRYMRQKEAEDLKKLKSELDQHKKKLSELEENMLSLFFLGGRFTKIYSSN</sequence>
<organism evidence="8">
    <name type="scientific">Melampsora larici-populina (strain 98AG31 / pathotype 3-4-7)</name>
    <name type="common">Poplar leaf rust fungus</name>
    <dbReference type="NCBI Taxonomy" id="747676"/>
    <lineage>
        <taxon>Eukaryota</taxon>
        <taxon>Fungi</taxon>
        <taxon>Dikarya</taxon>
        <taxon>Basidiomycota</taxon>
        <taxon>Pucciniomycotina</taxon>
        <taxon>Pucciniomycetes</taxon>
        <taxon>Pucciniales</taxon>
        <taxon>Melampsoraceae</taxon>
        <taxon>Melampsora</taxon>
    </lineage>
</organism>
<proteinExistence type="inferred from homology"/>
<dbReference type="GO" id="GO:0005739">
    <property type="term" value="C:mitochondrion"/>
    <property type="evidence" value="ECO:0007669"/>
    <property type="project" value="UniProtKB-SubCell"/>
</dbReference>
<dbReference type="GO" id="GO:0042030">
    <property type="term" value="F:ATPase inhibitor activity"/>
    <property type="evidence" value="ECO:0007669"/>
    <property type="project" value="InterPro"/>
</dbReference>
<keyword evidence="5" id="KW-0175">Coiled coil</keyword>
<reference evidence="8" key="1">
    <citation type="journal article" date="2011" name="Proc. Natl. Acad. Sci. U.S.A.">
        <title>Obligate biotrophy features unraveled by the genomic analysis of rust fungi.</title>
        <authorList>
            <person name="Duplessis S."/>
            <person name="Cuomo C.A."/>
            <person name="Lin Y.-C."/>
            <person name="Aerts A."/>
            <person name="Tisserant E."/>
            <person name="Veneault-Fourrey C."/>
            <person name="Joly D.L."/>
            <person name="Hacquard S."/>
            <person name="Amselem J."/>
            <person name="Cantarel B.L."/>
            <person name="Chiu R."/>
            <person name="Coutinho P.M."/>
            <person name="Feau N."/>
            <person name="Field M."/>
            <person name="Frey P."/>
            <person name="Gelhaye E."/>
            <person name="Goldberg J."/>
            <person name="Grabherr M.G."/>
            <person name="Kodira C.D."/>
            <person name="Kohler A."/>
            <person name="Kuees U."/>
            <person name="Lindquist E.A."/>
            <person name="Lucas S.M."/>
            <person name="Mago R."/>
            <person name="Mauceli E."/>
            <person name="Morin E."/>
            <person name="Murat C."/>
            <person name="Pangilinan J.L."/>
            <person name="Park R."/>
            <person name="Pearson M."/>
            <person name="Quesneville H."/>
            <person name="Rouhier N."/>
            <person name="Sakthikumar S."/>
            <person name="Salamov A.A."/>
            <person name="Schmutz J."/>
            <person name="Selles B."/>
            <person name="Shapiro H."/>
            <person name="Tanguay P."/>
            <person name="Tuskan G.A."/>
            <person name="Henrissat B."/>
            <person name="Van de Peer Y."/>
            <person name="Rouze P."/>
            <person name="Ellis J.G."/>
            <person name="Dodds P.N."/>
            <person name="Schein J.E."/>
            <person name="Zhong S."/>
            <person name="Hamelin R.C."/>
            <person name="Grigoriev I.V."/>
            <person name="Szabo L.J."/>
            <person name="Martin F."/>
        </authorList>
    </citation>
    <scope>NUCLEOTIDE SEQUENCE [LARGE SCALE GENOMIC DNA]</scope>
    <source>
        <strain evidence="8">98AG31 / pathotype 3-4-7</strain>
    </source>
</reference>
<protein>
    <recommendedName>
        <fullName evidence="4">ATPase inhibitor, mitochondrial</fullName>
    </recommendedName>
</protein>
<keyword evidence="3" id="KW-0496">Mitochondrion</keyword>
<evidence type="ECO:0000256" key="6">
    <source>
        <dbReference type="SAM" id="MobiDB-lite"/>
    </source>
</evidence>
<dbReference type="InParanoid" id="F4RWR8"/>
<evidence type="ECO:0000256" key="3">
    <source>
        <dbReference type="ARBA" id="ARBA00023128"/>
    </source>
</evidence>
<comment type="similarity">
    <text evidence="2 4">Belongs to the ATPase inhibitor family.</text>
</comment>
<dbReference type="VEuPathDB" id="FungiDB:MELLADRAFT_109525"/>
<dbReference type="RefSeq" id="XP_007413536.1">
    <property type="nucleotide sequence ID" value="XM_007413474.1"/>
</dbReference>
<dbReference type="GeneID" id="18923790"/>
<evidence type="ECO:0000256" key="2">
    <source>
        <dbReference type="ARBA" id="ARBA00010901"/>
    </source>
</evidence>
<dbReference type="EMBL" id="GL883126">
    <property type="protein sequence ID" value="EGG03076.1"/>
    <property type="molecule type" value="Genomic_DNA"/>
</dbReference>
<dbReference type="OrthoDB" id="5532350at2759"/>
<dbReference type="KEGG" id="mlr:MELLADRAFT_109525"/>
<keyword evidence="8" id="KW-1185">Reference proteome</keyword>
<dbReference type="AlphaFoldDB" id="F4RWR8"/>
<comment type="function">
    <text evidence="4">Inhibits the enzyme activity of ATPase.</text>
</comment>
<comment type="subcellular location">
    <subcellularLocation>
        <location evidence="1">Mitochondrion</location>
    </subcellularLocation>
</comment>
<gene>
    <name evidence="7" type="ORF">MELLADRAFT_109525</name>
</gene>
<evidence type="ECO:0000313" key="8">
    <source>
        <dbReference type="Proteomes" id="UP000001072"/>
    </source>
</evidence>
<dbReference type="STRING" id="747676.F4RWR8"/>